<sequence>MSTRSGIHTLQTTAMSKTTTATASLPPDVIAVVAQYVDSDTLVDMSWVCKDWRSAITDHHFKEALRDTNPLFQRSLTFRKTFRDCALTHRARMKSDRRPLSTPLSLDWSFCEHKHDQKLPWDFYCLGKFRAQDIENVYSVSCLDTHNYGLHDSTRFRVAPLTINLYNEQWWIDTLFEDDVYTGQYGLTIHHEGIAKNFHMIASTPEMLVVLIDEKKPKILIKYAESQETTYVVDDYNKDFDSETFVFAAGSVAIFRTVDEDFIEQFYVLAGSGATPLYSRKKPVFRRMFYFIYDGTIWEIFDQFQEGMMVIQDLFFNLPSMSFKYDTSHDKKKWKDSNITMDYNWWAVHDPCQNYRYVVIYGVYNAKYVIDMLERKVITWDCTVTMSDRLLVGISQGKICMHIYSYDVLYSIWKDEVVYEDGVSRVDL</sequence>
<dbReference type="Gene3D" id="1.20.1280.50">
    <property type="match status" value="1"/>
</dbReference>
<dbReference type="VEuPathDB" id="FungiDB:YALI1_B25952g"/>
<dbReference type="EMBL" id="CP017554">
    <property type="protein sequence ID" value="AOW01954.1"/>
    <property type="molecule type" value="Genomic_DNA"/>
</dbReference>
<proteinExistence type="predicted"/>
<evidence type="ECO:0000313" key="2">
    <source>
        <dbReference type="EMBL" id="AOW01954.1"/>
    </source>
</evidence>
<dbReference type="AlphaFoldDB" id="A0A1D8N8J3"/>
<dbReference type="VEuPathDB" id="FungiDB:YALI0_B19844g"/>
<dbReference type="Proteomes" id="UP000182444">
    <property type="component" value="Chromosome 1B"/>
</dbReference>
<organism evidence="2 3">
    <name type="scientific">Yarrowia lipolytica</name>
    <name type="common">Candida lipolytica</name>
    <dbReference type="NCBI Taxonomy" id="4952"/>
    <lineage>
        <taxon>Eukaryota</taxon>
        <taxon>Fungi</taxon>
        <taxon>Dikarya</taxon>
        <taxon>Ascomycota</taxon>
        <taxon>Saccharomycotina</taxon>
        <taxon>Dipodascomycetes</taxon>
        <taxon>Dipodascales</taxon>
        <taxon>Dipodascales incertae sedis</taxon>
        <taxon>Yarrowia</taxon>
    </lineage>
</organism>
<evidence type="ECO:0000313" key="3">
    <source>
        <dbReference type="Proteomes" id="UP000182444"/>
    </source>
</evidence>
<dbReference type="SUPFAM" id="SSF81383">
    <property type="entry name" value="F-box domain"/>
    <property type="match status" value="1"/>
</dbReference>
<dbReference type="RefSeq" id="XP_501113.3">
    <property type="nucleotide sequence ID" value="XM_501113.3"/>
</dbReference>
<evidence type="ECO:0000259" key="1">
    <source>
        <dbReference type="PROSITE" id="PS50181"/>
    </source>
</evidence>
<name>A0A1D8N8J3_YARLL</name>
<accession>A0A1D8N8J3</accession>
<reference evidence="2 3" key="1">
    <citation type="journal article" date="2016" name="PLoS ONE">
        <title>Sequence Assembly of Yarrowia lipolytica Strain W29/CLIB89 Shows Transposable Element Diversity.</title>
        <authorList>
            <person name="Magnan C."/>
            <person name="Yu J."/>
            <person name="Chang I."/>
            <person name="Jahn E."/>
            <person name="Kanomata Y."/>
            <person name="Wu J."/>
            <person name="Zeller M."/>
            <person name="Oakes M."/>
            <person name="Baldi P."/>
            <person name="Sandmeyer S."/>
        </authorList>
    </citation>
    <scope>NUCLEOTIDE SEQUENCE [LARGE SCALE GENOMIC DNA]</scope>
    <source>
        <strain evidence="3">CLIB89(W29)</strain>
    </source>
</reference>
<dbReference type="InterPro" id="IPR036047">
    <property type="entry name" value="F-box-like_dom_sf"/>
</dbReference>
<gene>
    <name evidence="2" type="ORF">YALI1_B25952g</name>
</gene>
<protein>
    <recommendedName>
        <fullName evidence="1">F-box domain-containing protein</fullName>
    </recommendedName>
</protein>
<dbReference type="InterPro" id="IPR001810">
    <property type="entry name" value="F-box_dom"/>
</dbReference>
<dbReference type="GeneID" id="2907113"/>
<dbReference type="PROSITE" id="PS50181">
    <property type="entry name" value="FBOX"/>
    <property type="match status" value="1"/>
</dbReference>
<feature type="domain" description="F-box" evidence="1">
    <location>
        <begin position="19"/>
        <end position="64"/>
    </location>
</feature>
<dbReference type="KEGG" id="yli:2907113"/>